<proteinExistence type="evidence at transcript level"/>
<organism evidence="1">
    <name type="scientific">Picea sitchensis</name>
    <name type="common">Sitka spruce</name>
    <name type="synonym">Pinus sitchensis</name>
    <dbReference type="NCBI Taxonomy" id="3332"/>
    <lineage>
        <taxon>Eukaryota</taxon>
        <taxon>Viridiplantae</taxon>
        <taxon>Streptophyta</taxon>
        <taxon>Embryophyta</taxon>
        <taxon>Tracheophyta</taxon>
        <taxon>Spermatophyta</taxon>
        <taxon>Pinopsida</taxon>
        <taxon>Pinidae</taxon>
        <taxon>Conifers I</taxon>
        <taxon>Pinales</taxon>
        <taxon>Pinaceae</taxon>
        <taxon>Picea</taxon>
    </lineage>
</organism>
<reference evidence="1" key="1">
    <citation type="journal article" date="2008" name="BMC Genomics">
        <title>A conifer genomics resource of 200,000 spruce (Picea spp.) ESTs and 6,464 high-quality, sequence-finished full-length cDNAs for Sitka spruce (Picea sitchensis).</title>
        <authorList>
            <person name="Ralph S.G."/>
            <person name="Chun H.J."/>
            <person name="Kolosova N."/>
            <person name="Cooper D."/>
            <person name="Oddy C."/>
            <person name="Ritland C.E."/>
            <person name="Kirkpatrick R."/>
            <person name="Moore R."/>
            <person name="Barber S."/>
            <person name="Holt R.A."/>
            <person name="Jones S.J."/>
            <person name="Marra M.A."/>
            <person name="Douglas C.J."/>
            <person name="Ritland K."/>
            <person name="Bohlmann J."/>
        </authorList>
    </citation>
    <scope>NUCLEOTIDE SEQUENCE</scope>
    <source>
        <tissue evidence="1">Bark</tissue>
    </source>
</reference>
<protein>
    <submittedName>
        <fullName evidence="1">Uncharacterized protein</fullName>
    </submittedName>
</protein>
<accession>A9NSJ8</accession>
<name>A9NSJ8_PICSI</name>
<sequence length="55" mass="6103">MVISGLNTSESWLTYQSNEAWYMVISGPRSYYSGANMMTGSCFLGNKYCSVFVGL</sequence>
<dbReference type="AlphaFoldDB" id="A9NSJ8"/>
<dbReference type="EMBL" id="EF084288">
    <property type="protein sequence ID" value="ABK23609.1"/>
    <property type="molecule type" value="mRNA"/>
</dbReference>
<evidence type="ECO:0000313" key="1">
    <source>
        <dbReference type="EMBL" id="ABK23609.1"/>
    </source>
</evidence>